<reference evidence="3 4" key="1">
    <citation type="journal article" date="2011" name="J. Bacteriol.">
        <title>Genome sequence of 'Pedosphaera parvula' Ellin514, an aerobic Verrucomicrobial isolate from pasture soil.</title>
        <authorList>
            <person name="Kant R."/>
            <person name="van Passel M.W."/>
            <person name="Sangwan P."/>
            <person name="Palva A."/>
            <person name="Lucas S."/>
            <person name="Copeland A."/>
            <person name="Lapidus A."/>
            <person name="Glavina Del Rio T."/>
            <person name="Dalin E."/>
            <person name="Tice H."/>
            <person name="Bruce D."/>
            <person name="Goodwin L."/>
            <person name="Pitluck S."/>
            <person name="Chertkov O."/>
            <person name="Larimer F.W."/>
            <person name="Land M.L."/>
            <person name="Hauser L."/>
            <person name="Brettin T.S."/>
            <person name="Detter J.C."/>
            <person name="Han S."/>
            <person name="de Vos W.M."/>
            <person name="Janssen P.H."/>
            <person name="Smidt H."/>
        </authorList>
    </citation>
    <scope>NUCLEOTIDE SEQUENCE [LARGE SCALE GENOMIC DNA]</scope>
    <source>
        <strain evidence="3 4">Ellin514</strain>
    </source>
</reference>
<evidence type="ECO:0000256" key="2">
    <source>
        <dbReference type="RuleBase" id="RU363072"/>
    </source>
</evidence>
<sequence length="415" mass="45785">MTLSQAALAADEDHPFYILGPDVDHVGWTPGLTPTAIEAEIEDVSTMRKGYFEIPGVSRPFDYTYDRLDDLYNALGLRIGTAYTMLFQGLSGGPWDQFGGAGDFDLMGSWTLVGKDTENTGRVIFDLEERFKIGERTPNSLGSQIATLVATANTFNDRGLALRDLHWEQRLWDGQFRFMFGRADSTAYFGSTWMQSANNSFVNRMFAANPTVAAPGHGPAAGISFKPNDQDFYITAGAANAFSSTTRVNIDSLVDEWTFFSYGELGWTPKFEGLGEGRYTFSGWHAGERESLGQPADWGVTAIADQQFNDVVEAFARWGYAGKADLGIRNYIQGGVGFRLGLAGREANDTVGAAFSWAFPSNSELRQEKVCETFYRLQLTRFSQFSVGAQAIFDPSDAPGTDVVGAFWGRLRIYF</sequence>
<dbReference type="InterPro" id="IPR007049">
    <property type="entry name" value="Carb-sel_porin_OprB"/>
</dbReference>
<comment type="similarity">
    <text evidence="1 2">Belongs to the OprB family.</text>
</comment>
<dbReference type="EMBL" id="ABOX02000033">
    <property type="protein sequence ID" value="EEF59030.1"/>
    <property type="molecule type" value="Genomic_DNA"/>
</dbReference>
<protein>
    <submittedName>
        <fullName evidence="3">Carbohydrate-selective porin OprB</fullName>
    </submittedName>
</protein>
<comment type="caution">
    <text evidence="3">The sequence shown here is derived from an EMBL/GenBank/DDBJ whole genome shotgun (WGS) entry which is preliminary data.</text>
</comment>
<dbReference type="RefSeq" id="WP_007416876.1">
    <property type="nucleotide sequence ID" value="NZ_ABOX02000033.1"/>
</dbReference>
<dbReference type="TCDB" id="1.B.23.1.21">
    <property type="family name" value="the cyanobacterial porin (cbp) family"/>
</dbReference>
<evidence type="ECO:0000256" key="1">
    <source>
        <dbReference type="ARBA" id="ARBA00008769"/>
    </source>
</evidence>
<dbReference type="Proteomes" id="UP000003688">
    <property type="component" value="Unassembled WGS sequence"/>
</dbReference>
<dbReference type="OrthoDB" id="236886at2"/>
<gene>
    <name evidence="3" type="ORF">Cflav_PD2157</name>
</gene>
<proteinExistence type="inferred from homology"/>
<dbReference type="Pfam" id="PF04966">
    <property type="entry name" value="OprB"/>
    <property type="match status" value="1"/>
</dbReference>
<evidence type="ECO:0000313" key="3">
    <source>
        <dbReference type="EMBL" id="EEF59030.1"/>
    </source>
</evidence>
<evidence type="ECO:0000313" key="4">
    <source>
        <dbReference type="Proteomes" id="UP000003688"/>
    </source>
</evidence>
<accession>B9XM37</accession>
<dbReference type="Gene3D" id="2.40.160.180">
    <property type="entry name" value="Carbohydrate-selective porin OprB"/>
    <property type="match status" value="1"/>
</dbReference>
<dbReference type="STRING" id="320771.Cflav_PD2157"/>
<keyword evidence="4" id="KW-1185">Reference proteome</keyword>
<organism evidence="3 4">
    <name type="scientific">Pedosphaera parvula (strain Ellin514)</name>
    <dbReference type="NCBI Taxonomy" id="320771"/>
    <lineage>
        <taxon>Bacteria</taxon>
        <taxon>Pseudomonadati</taxon>
        <taxon>Verrucomicrobiota</taxon>
        <taxon>Pedosphaerae</taxon>
        <taxon>Pedosphaerales</taxon>
        <taxon>Pedosphaeraceae</taxon>
        <taxon>Pedosphaera</taxon>
    </lineage>
</organism>
<name>B9XM37_PEDPL</name>
<dbReference type="AlphaFoldDB" id="B9XM37"/>
<dbReference type="InterPro" id="IPR038673">
    <property type="entry name" value="OprB_sf"/>
</dbReference>